<name>A0A9P5NFA9_GYMJU</name>
<dbReference type="EMBL" id="JADNYJ010000143">
    <property type="protein sequence ID" value="KAF8880104.1"/>
    <property type="molecule type" value="Genomic_DNA"/>
</dbReference>
<reference evidence="1" key="1">
    <citation type="submission" date="2020-11" db="EMBL/GenBank/DDBJ databases">
        <authorList>
            <consortium name="DOE Joint Genome Institute"/>
            <person name="Ahrendt S."/>
            <person name="Riley R."/>
            <person name="Andreopoulos W."/>
            <person name="LaButti K."/>
            <person name="Pangilinan J."/>
            <person name="Ruiz-duenas F.J."/>
            <person name="Barrasa J.M."/>
            <person name="Sanchez-Garcia M."/>
            <person name="Camarero S."/>
            <person name="Miyauchi S."/>
            <person name="Serrano A."/>
            <person name="Linde D."/>
            <person name="Babiker R."/>
            <person name="Drula E."/>
            <person name="Ayuso-Fernandez I."/>
            <person name="Pacheco R."/>
            <person name="Padilla G."/>
            <person name="Ferreira P."/>
            <person name="Barriuso J."/>
            <person name="Kellner H."/>
            <person name="Castanera R."/>
            <person name="Alfaro M."/>
            <person name="Ramirez L."/>
            <person name="Pisabarro A.G."/>
            <person name="Kuo A."/>
            <person name="Tritt A."/>
            <person name="Lipzen A."/>
            <person name="He G."/>
            <person name="Yan M."/>
            <person name="Ng V."/>
            <person name="Cullen D."/>
            <person name="Martin F."/>
            <person name="Rosso M.-N."/>
            <person name="Henrissat B."/>
            <person name="Hibbett D."/>
            <person name="Martinez A.T."/>
            <person name="Grigoriev I.V."/>
        </authorList>
    </citation>
    <scope>NUCLEOTIDE SEQUENCE</scope>
    <source>
        <strain evidence="1">AH 44721</strain>
    </source>
</reference>
<evidence type="ECO:0000313" key="2">
    <source>
        <dbReference type="Proteomes" id="UP000724874"/>
    </source>
</evidence>
<organism evidence="1 2">
    <name type="scientific">Gymnopilus junonius</name>
    <name type="common">Spectacular rustgill mushroom</name>
    <name type="synonym">Gymnopilus spectabilis subsp. junonius</name>
    <dbReference type="NCBI Taxonomy" id="109634"/>
    <lineage>
        <taxon>Eukaryota</taxon>
        <taxon>Fungi</taxon>
        <taxon>Dikarya</taxon>
        <taxon>Basidiomycota</taxon>
        <taxon>Agaricomycotina</taxon>
        <taxon>Agaricomycetes</taxon>
        <taxon>Agaricomycetidae</taxon>
        <taxon>Agaricales</taxon>
        <taxon>Agaricineae</taxon>
        <taxon>Hymenogastraceae</taxon>
        <taxon>Gymnopilus</taxon>
    </lineage>
</organism>
<dbReference type="AlphaFoldDB" id="A0A9P5NFA9"/>
<protein>
    <submittedName>
        <fullName evidence="1">Uncharacterized protein</fullName>
    </submittedName>
</protein>
<evidence type="ECO:0000313" key="1">
    <source>
        <dbReference type="EMBL" id="KAF8880104.1"/>
    </source>
</evidence>
<comment type="caution">
    <text evidence="1">The sequence shown here is derived from an EMBL/GenBank/DDBJ whole genome shotgun (WGS) entry which is preliminary data.</text>
</comment>
<gene>
    <name evidence="1" type="ORF">CPB84DRAFT_283097</name>
</gene>
<dbReference type="Proteomes" id="UP000724874">
    <property type="component" value="Unassembled WGS sequence"/>
</dbReference>
<sequence>MEEPFLPGQFKFQGCVCFSLTWPVAVPIFVPTFGFGGINPVRICSRYHSIRIRTLGTGYYVFSGASHRALAGPSLRTLSQNVPSCPSVLCHSSASSVFRPRECPLIHYPPWSTATTATFSLRLRDPTFHCRPVESVMLYCDSFPLCSIPF</sequence>
<keyword evidence="2" id="KW-1185">Reference proteome</keyword>
<proteinExistence type="predicted"/>
<accession>A0A9P5NFA9</accession>